<dbReference type="NCBIfam" id="TIGR04183">
    <property type="entry name" value="Por_Secre_tail"/>
    <property type="match status" value="1"/>
</dbReference>
<dbReference type="RefSeq" id="WP_191099857.1">
    <property type="nucleotide sequence ID" value="NZ_JACXXF010000004.1"/>
</dbReference>
<gene>
    <name evidence="5" type="ORF">IEG06_10520</name>
</gene>
<dbReference type="InterPro" id="IPR000998">
    <property type="entry name" value="MAM_dom"/>
</dbReference>
<feature type="signal peptide" evidence="2">
    <location>
        <begin position="1"/>
        <end position="18"/>
    </location>
</feature>
<keyword evidence="6" id="KW-1185">Reference proteome</keyword>
<dbReference type="SUPFAM" id="SSF49899">
    <property type="entry name" value="Concanavalin A-like lectins/glucanases"/>
    <property type="match status" value="1"/>
</dbReference>
<evidence type="ECO:0000256" key="2">
    <source>
        <dbReference type="SAM" id="SignalP"/>
    </source>
</evidence>
<feature type="domain" description="Secretion system C-terminal sorting" evidence="4">
    <location>
        <begin position="944"/>
        <end position="1016"/>
    </location>
</feature>
<evidence type="ECO:0000256" key="1">
    <source>
        <dbReference type="ARBA" id="ARBA00022729"/>
    </source>
</evidence>
<dbReference type="EMBL" id="JACXXH010000005">
    <property type="protein sequence ID" value="MBD3863885.1"/>
    <property type="molecule type" value="Genomic_DNA"/>
</dbReference>
<dbReference type="PANTHER" id="PTHR43739:SF5">
    <property type="entry name" value="EXO-ALPHA-SIALIDASE"/>
    <property type="match status" value="1"/>
</dbReference>
<dbReference type="SUPFAM" id="SSF110296">
    <property type="entry name" value="Oligoxyloglucan reducing end-specific cellobiohydrolase"/>
    <property type="match status" value="2"/>
</dbReference>
<dbReference type="Gene3D" id="2.130.10.10">
    <property type="entry name" value="YVTN repeat-like/Quinoprotein amine dehydrogenase"/>
    <property type="match status" value="4"/>
</dbReference>
<feature type="domain" description="MAM" evidence="3">
    <location>
        <begin position="313"/>
        <end position="450"/>
    </location>
</feature>
<sequence length="1017" mass="110792">MKKIYLVLLLLSTGPLFSQSKDYSEMINEGTYTVQEIQAAAEAHFENKDKGRGSGYKQYKRWEYQALRSIKDNGVLRSNKFYYNELERYNNYINQKAISSRSASSDNGSWEQLGPYSWNATSGWNPGTGRITSVAFETGNENHIIVGAETGGVWKTIDGGTNWSPLSDNFSNMKVYALAMHPTNPSIYFWGSDNGTIFKSTDAGATWNLVASTIGNGEVNSILIDPNTTSKMYCSIEYGGLFKSTNSGTSWTLIHPDASTRGYDFEFKPLDPNTVYASGTSVFKSTDGGTTFNKIEAPIGIPNFDTQYVNGSIDWTSAAVGFQHFGVTSITPKTGNGLGLFVKGTNGASGNSTKLVIPALNLDSATNPVVKFSYTQPDYFGDVDVLKVYYKTALSSAWVELASYTTAQESWSDITLNLPNPSSDYYIAFEGAVTNAGGGGVTLDDVTVETSNLGVLFSDGFESSTPNVFNSGAKMLAVSEADPSVVYLVEASGTSGAHFNGLYKSTDSGNNFITLDHSGKNYFGYNVVATDPSDATSGQAPRDMDIAVSHTNVNEVHIAGINTWRSLDGGVTFNPTTNWNISVTESDNLGYSHADVDLLTFVGSTLYTTTDGGLFKATNSAGPISTTYFTDITSGLGIRQFYAFGISQTNPVVITGGAQDNGSATLTSTGLWRDWIGGDGMEGFVDKTNSQIIYGTAQEGSLNKSIDGGQTLAGITIPDNKTGNWVTPFEQDPVAVNVIYAGYDQVYKSLDGGLNWIAISQVFSSKLNHLKIAHSNPNTMYASYHNKIYKTTTGSGTWTELSSYSGDNINSVAIHPTNANKVAIATIGTEKVYVTNDGGTTWTSYKFDLPDFSALALVWENNGNDGLYLGMDYGVYYIDNTTNNSWQPFINNLPNVKISELEINYLDNKLYTATYGRGVWRTPRYDITTLGTTDNSIKEAGIKMYPNPASQTFHLVSNSDESVDVRVFNALGKLMFFKKNLNLIEDYKIDISQYETGFYFVRINNENGIFTYKLIVK</sequence>
<feature type="chain" id="PRO_5046697570" evidence="2">
    <location>
        <begin position="19"/>
        <end position="1017"/>
    </location>
</feature>
<keyword evidence="1 2" id="KW-0732">Signal</keyword>
<name>A0ABR8LUM6_9FLAO</name>
<dbReference type="Gene3D" id="2.60.120.200">
    <property type="match status" value="1"/>
</dbReference>
<dbReference type="PANTHER" id="PTHR43739">
    <property type="entry name" value="XYLOGLUCANASE (EUROFUNG)"/>
    <property type="match status" value="1"/>
</dbReference>
<dbReference type="Proteomes" id="UP000627521">
    <property type="component" value="Unassembled WGS sequence"/>
</dbReference>
<dbReference type="InterPro" id="IPR026444">
    <property type="entry name" value="Secre_tail"/>
</dbReference>
<evidence type="ECO:0000313" key="6">
    <source>
        <dbReference type="Proteomes" id="UP000627521"/>
    </source>
</evidence>
<dbReference type="InterPro" id="IPR013320">
    <property type="entry name" value="ConA-like_dom_sf"/>
</dbReference>
<proteinExistence type="predicted"/>
<evidence type="ECO:0000313" key="5">
    <source>
        <dbReference type="EMBL" id="MBD3863885.1"/>
    </source>
</evidence>
<accession>A0ABR8LUM6</accession>
<reference evidence="5 6" key="1">
    <citation type="submission" date="2020-09" db="EMBL/GenBank/DDBJ databases">
        <title>Bacillus nautilus sp. nov., Chryseoglobus crepusculi sp. nov, and Psychrobacter noctis sp. nov., isolated from deep-sea sponges from the equatorial Atlantic.</title>
        <authorList>
            <person name="Stennett H.L."/>
            <person name="Williams S.E."/>
        </authorList>
    </citation>
    <scope>NUCLEOTIDE SEQUENCE [LARGE SCALE GENOMIC DNA]</scope>
    <source>
        <strain evidence="5 6">28M-24</strain>
    </source>
</reference>
<dbReference type="InterPro" id="IPR052025">
    <property type="entry name" value="Xyloglucanase_GH74"/>
</dbReference>
<comment type="caution">
    <text evidence="5">The sequence shown here is derived from an EMBL/GenBank/DDBJ whole genome shotgun (WGS) entry which is preliminary data.</text>
</comment>
<evidence type="ECO:0000259" key="3">
    <source>
        <dbReference type="Pfam" id="PF00629"/>
    </source>
</evidence>
<organism evidence="5 6">
    <name type="scientific">Olleya marilimosa</name>
    <dbReference type="NCBI Taxonomy" id="272164"/>
    <lineage>
        <taxon>Bacteria</taxon>
        <taxon>Pseudomonadati</taxon>
        <taxon>Bacteroidota</taxon>
        <taxon>Flavobacteriia</taxon>
        <taxon>Flavobacteriales</taxon>
        <taxon>Flavobacteriaceae</taxon>
    </lineage>
</organism>
<dbReference type="Pfam" id="PF18962">
    <property type="entry name" value="Por_Secre_tail"/>
    <property type="match status" value="1"/>
</dbReference>
<dbReference type="InterPro" id="IPR015943">
    <property type="entry name" value="WD40/YVTN_repeat-like_dom_sf"/>
</dbReference>
<protein>
    <submittedName>
        <fullName evidence="5">T9SS type A sorting domain-containing protein</fullName>
    </submittedName>
</protein>
<dbReference type="Pfam" id="PF00629">
    <property type="entry name" value="MAM"/>
    <property type="match status" value="1"/>
</dbReference>
<evidence type="ECO:0000259" key="4">
    <source>
        <dbReference type="Pfam" id="PF18962"/>
    </source>
</evidence>